<dbReference type="GO" id="GO:0005667">
    <property type="term" value="C:transcription regulator complex"/>
    <property type="evidence" value="ECO:0007669"/>
    <property type="project" value="TreeGrafter"/>
</dbReference>
<dbReference type="OrthoDB" id="9982951at2759"/>
<accession>A0A1Y1W5B3</accession>
<dbReference type="GO" id="GO:0006357">
    <property type="term" value="P:regulation of transcription by RNA polymerase II"/>
    <property type="evidence" value="ECO:0007669"/>
    <property type="project" value="TreeGrafter"/>
</dbReference>
<keyword evidence="7" id="KW-1185">Reference proteome</keyword>
<dbReference type="RefSeq" id="XP_040742230.1">
    <property type="nucleotide sequence ID" value="XM_040889811.1"/>
</dbReference>
<dbReference type="GO" id="GO:0016592">
    <property type="term" value="C:mediator complex"/>
    <property type="evidence" value="ECO:0007669"/>
    <property type="project" value="TreeGrafter"/>
</dbReference>
<dbReference type="InterPro" id="IPR021629">
    <property type="entry name" value="Mediator_Med23"/>
</dbReference>
<evidence type="ECO:0000256" key="4">
    <source>
        <dbReference type="ARBA" id="ARBA00023163"/>
    </source>
</evidence>
<evidence type="ECO:0000256" key="2">
    <source>
        <dbReference type="ARBA" id="ARBA00010222"/>
    </source>
</evidence>
<name>A0A1Y1W5B3_9FUNG</name>
<protein>
    <recommendedName>
        <fullName evidence="8">Mediator of RNA polymerase II transcription subunit 23</fullName>
    </recommendedName>
</protein>
<dbReference type="GO" id="GO:0010628">
    <property type="term" value="P:positive regulation of gene expression"/>
    <property type="evidence" value="ECO:0007669"/>
    <property type="project" value="TreeGrafter"/>
</dbReference>
<evidence type="ECO:0000256" key="1">
    <source>
        <dbReference type="ARBA" id="ARBA00004123"/>
    </source>
</evidence>
<evidence type="ECO:0000313" key="6">
    <source>
        <dbReference type="EMBL" id="ORX68416.1"/>
    </source>
</evidence>
<sequence length="1492" mass="166598">MDQLNSYLLGVIESSYENLAHLVPCGSFLGLFDERPVKRTRLSRPQLGETGHRVAIGGTFEFDDSESTCTAITRLAKAAMTETPPVDVLRTVVDGVRNIHDASAVLDIGFRALFEIFQQRLEYHCANRYSNVKNGERPGEFSESSGTFGEEYLILTSLFELHRPRTWVAAVRLVSMVTKLAIKIMYGGTTPGDPPSLSAGTHAASLSEISGQSLLPEKVCREMIRLVWRLLLDSSATEPATRSVLGSARRTRWQIRFEATMELFDCFVGRSEQCLGRPLVSYYLIARELDPGAAVAESGILAGEMQTIVDLCFSRKRRLGRILLPPDGSWPLISHASRAHTVKHVYDQPGYALVRDSLTFEETERGPSANKYVADMLYQRAPTDEVFAAIRNHRIMKKRALAAVDSDSYVPNRVTQQADGSFSDNAEAEQSETAQLLLDALAQRIEHIVRYIQSQCDFETLLNERKLNENSDESMIVPRNVQYWQLMNEVADQLYYFVLFETIPYKAVHERFYSMVFPKDSDIHPGSETRRDNSYIWLLLQLFHIEKVSNGVIKEDLAGDEDMLDQLLQMYNERQIVSKDALYLRDLSLQAAMYHQNANIRDNAGVKFRHPRLAVAMPFAPVLFRLQKEFAHDYKEDNYELLDGRSISNVMKVATVSQFRQYVVPNTLYTYLVPSREDIGQLQGPMTTYLKGGNIGYQVLDYINVGGKHRMLQLVYKMMLAHEQGPQFQFGTQLPQARDDICIRLLYNAPYSKRADDEGGARRSCGADELPDCCGSSSTMRTRRIWCTTCGTRCSLECFALCLVNLQHDVEFLQALMNPAYHGVPLTPHPSAIGAARRIAYSKPKDAWFECAMLARNAVMVISRIVVMRGLGDVPWPVADRLPRQPVAGTAVLGAVSAALSCRDPPRTSCDSSMRSASASQCSCAFCGWYLERLAMAQAGRTPALPSQMMAIVRRVLLMFPLSQMSAYTSALVDFIVASELERGLTAPSAATKRLLDDFTFTFHLIHHEHVLFALTRGEHDLRRDPLRMALTRFRAAGVADVLGAPERVASPGLPRPHGAFMAKFPEYFEYEAHLVKSKVPLEPPPALSLPIYYENIMVRLLPVLEFALGRLIEAEDKLLLRDVLDRMGILYRLHQVPLTTLMDTLFIYFAAPTLHDAAVLRSLNLSLLDLTQQNFSSEFEQFVRGGSVPSVGPPPKNDLPEIHYREIPNPILLGADRMRSRAADVVVSCTALTGLPALHRHRSTESGVPAGGAGADEAGRRVAAWRRCGLTWSMDRDGEREKEHKSTTPGVLVNVMPDELMAFPYVQKLADIVLTEPLLKTVSGPKQYFSFVDFSRDSFRASAQSNTAFAATPVFNSFELNRNRNMANAPNTYLTLLHSILHYGALSTGLAAGGQLCTDTQLLYLCATIGPILYRLVDHDALYVQILGDLVAIMAQEAIEQVMDFFCFVKDQFDPGRAAWRRIAPHISALPSLPALPAAGNRRPAAFPIAA</sequence>
<comment type="similarity">
    <text evidence="2">Belongs to the Mediator complex subunit 23 family.</text>
</comment>
<gene>
    <name evidence="6" type="ORF">DL89DRAFT_285166</name>
</gene>
<keyword evidence="3" id="KW-0805">Transcription regulation</keyword>
<keyword evidence="5" id="KW-0539">Nucleus</keyword>
<evidence type="ECO:0000256" key="3">
    <source>
        <dbReference type="ARBA" id="ARBA00023015"/>
    </source>
</evidence>
<keyword evidence="4" id="KW-0804">Transcription</keyword>
<dbReference type="GeneID" id="63806459"/>
<dbReference type="STRING" id="61395.A0A1Y1W5B3"/>
<dbReference type="EMBL" id="MCFD01000010">
    <property type="protein sequence ID" value="ORX68416.1"/>
    <property type="molecule type" value="Genomic_DNA"/>
</dbReference>
<proteinExistence type="inferred from homology"/>
<reference evidence="6 7" key="1">
    <citation type="submission" date="2016-07" db="EMBL/GenBank/DDBJ databases">
        <title>Pervasive Adenine N6-methylation of Active Genes in Fungi.</title>
        <authorList>
            <consortium name="DOE Joint Genome Institute"/>
            <person name="Mondo S.J."/>
            <person name="Dannebaum R.O."/>
            <person name="Kuo R.C."/>
            <person name="Labutti K."/>
            <person name="Haridas S."/>
            <person name="Kuo A."/>
            <person name="Salamov A."/>
            <person name="Ahrendt S.R."/>
            <person name="Lipzen A."/>
            <person name="Sullivan W."/>
            <person name="Andreopoulos W.B."/>
            <person name="Clum A."/>
            <person name="Lindquist E."/>
            <person name="Daum C."/>
            <person name="Ramamoorthy G.K."/>
            <person name="Gryganskyi A."/>
            <person name="Culley D."/>
            <person name="Magnuson J.K."/>
            <person name="James T.Y."/>
            <person name="O'Malley M.A."/>
            <person name="Stajich J.E."/>
            <person name="Spatafora J.W."/>
            <person name="Visel A."/>
            <person name="Grigoriev I.V."/>
        </authorList>
    </citation>
    <scope>NUCLEOTIDE SEQUENCE [LARGE SCALE GENOMIC DNA]</scope>
    <source>
        <strain evidence="6 7">ATCC 12442</strain>
    </source>
</reference>
<organism evidence="6 7">
    <name type="scientific">Linderina pennispora</name>
    <dbReference type="NCBI Taxonomy" id="61395"/>
    <lineage>
        <taxon>Eukaryota</taxon>
        <taxon>Fungi</taxon>
        <taxon>Fungi incertae sedis</taxon>
        <taxon>Zoopagomycota</taxon>
        <taxon>Kickxellomycotina</taxon>
        <taxon>Kickxellomycetes</taxon>
        <taxon>Kickxellales</taxon>
        <taxon>Kickxellaceae</taxon>
        <taxon>Linderina</taxon>
    </lineage>
</organism>
<comment type="subcellular location">
    <subcellularLocation>
        <location evidence="1">Nucleus</location>
    </subcellularLocation>
</comment>
<dbReference type="Proteomes" id="UP000193922">
    <property type="component" value="Unassembled WGS sequence"/>
</dbReference>
<evidence type="ECO:0000256" key="5">
    <source>
        <dbReference type="ARBA" id="ARBA00023242"/>
    </source>
</evidence>
<comment type="caution">
    <text evidence="6">The sequence shown here is derived from an EMBL/GenBank/DDBJ whole genome shotgun (WGS) entry which is preliminary data.</text>
</comment>
<dbReference type="Pfam" id="PF11573">
    <property type="entry name" value="Med23"/>
    <property type="match status" value="1"/>
</dbReference>
<evidence type="ECO:0000313" key="7">
    <source>
        <dbReference type="Proteomes" id="UP000193922"/>
    </source>
</evidence>
<evidence type="ECO:0008006" key="8">
    <source>
        <dbReference type="Google" id="ProtNLM"/>
    </source>
</evidence>
<dbReference type="PANTHER" id="PTHR12691">
    <property type="entry name" value="MEDIATOR OF RNA POLYMERASE II TRANSCRIPTION SUBUNIT 23"/>
    <property type="match status" value="1"/>
</dbReference>
<dbReference type="PANTHER" id="PTHR12691:SF10">
    <property type="entry name" value="MEDIATOR OF RNA POLYMERASE II TRANSCRIPTION SUBUNIT 23"/>
    <property type="match status" value="1"/>
</dbReference>